<dbReference type="SUPFAM" id="SSF51690">
    <property type="entry name" value="Nicotinate/Quinolinate PRTase C-terminal domain-like"/>
    <property type="match status" value="1"/>
</dbReference>
<dbReference type="Pfam" id="PF01729">
    <property type="entry name" value="QRPTase_C"/>
    <property type="match status" value="1"/>
</dbReference>
<dbReference type="InterPro" id="IPR004393">
    <property type="entry name" value="NadC"/>
</dbReference>
<evidence type="ECO:0000256" key="2">
    <source>
        <dbReference type="ARBA" id="ARBA00004893"/>
    </source>
</evidence>
<reference evidence="15 16" key="1">
    <citation type="submission" date="2018-11" db="EMBL/GenBank/DDBJ databases">
        <title>Genome sequence of Apiotrichum porosum DSM 27194.</title>
        <authorList>
            <person name="Aliyu H."/>
            <person name="Gorte O."/>
            <person name="Ochsenreither K."/>
        </authorList>
    </citation>
    <scope>NUCLEOTIDE SEQUENCE [LARGE SCALE GENOMIC DNA]</scope>
    <source>
        <strain evidence="15 16">DSM 27194</strain>
    </source>
</reference>
<dbReference type="GeneID" id="39590851"/>
<evidence type="ECO:0000256" key="6">
    <source>
        <dbReference type="ARBA" id="ARBA00020990"/>
    </source>
</evidence>
<comment type="subunit">
    <text evidence="4 12">Hexamer formed by 3 homodimers.</text>
</comment>
<keyword evidence="9 12" id="KW-0808">Transferase</keyword>
<keyword evidence="8 12" id="KW-0328">Glycosyltransferase</keyword>
<dbReference type="InterPro" id="IPR037128">
    <property type="entry name" value="Quinolinate_PRibosylTase_N_sf"/>
</dbReference>
<dbReference type="UniPathway" id="UPA00253">
    <property type="reaction ID" value="UER00331"/>
</dbReference>
<evidence type="ECO:0000256" key="11">
    <source>
        <dbReference type="ARBA" id="ARBA00047445"/>
    </source>
</evidence>
<feature type="domain" description="Quinolinate phosphoribosyl transferase N-terminal" evidence="14">
    <location>
        <begin position="57"/>
        <end position="131"/>
    </location>
</feature>
<accession>A0A427Y149</accession>
<dbReference type="EMBL" id="RSCE01000003">
    <property type="protein sequence ID" value="RSH84782.1"/>
    <property type="molecule type" value="Genomic_DNA"/>
</dbReference>
<dbReference type="Gene3D" id="3.20.20.70">
    <property type="entry name" value="Aldolase class I"/>
    <property type="match status" value="1"/>
</dbReference>
<dbReference type="SUPFAM" id="SSF54675">
    <property type="entry name" value="Nicotinate/Quinolinate PRTase N-terminal domain-like"/>
    <property type="match status" value="1"/>
</dbReference>
<evidence type="ECO:0000259" key="14">
    <source>
        <dbReference type="Pfam" id="PF02749"/>
    </source>
</evidence>
<keyword evidence="7 12" id="KW-0662">Pyridine nucleotide biosynthesis</keyword>
<dbReference type="NCBIfam" id="TIGR00078">
    <property type="entry name" value="nadC"/>
    <property type="match status" value="1"/>
</dbReference>
<sequence>MSDIPLAAIKAAAEATDLSVGQDLGHLLPPSWTTVVPTWFAEDTPSYDWAGFVVGEDEQEAILWGKSGGVLAGVPFFDEVFKYVGCTVEWLLPEGSVIPSGSKTKVAVVRGKARHLLLGERVGLNMLARCSGIATASRKFRDLARQEGWKGVVAGTRKTTPGFRIVEKYGMMVGGVDPHRHDLSSMVMLKDNHIWATGSITNAVKAVRRVAGFSLLVNVECQSFDEADEAIAAGANIVMLDNLEGNDLHAAAKQLKDKWRGKREFLVETSGGIVEGSLTSRVGPDIDILSTSAVHQGTGYVDFSLKIQPKKK</sequence>
<dbReference type="InterPro" id="IPR036068">
    <property type="entry name" value="Nicotinate_pribotase-like_C"/>
</dbReference>
<evidence type="ECO:0000256" key="1">
    <source>
        <dbReference type="ARBA" id="ARBA00003237"/>
    </source>
</evidence>
<dbReference type="InterPro" id="IPR027277">
    <property type="entry name" value="NadC/ModD"/>
</dbReference>
<comment type="caution">
    <text evidence="15">The sequence shown here is derived from an EMBL/GenBank/DDBJ whole genome shotgun (WGS) entry which is preliminary data.</text>
</comment>
<dbReference type="STRING" id="105984.A0A427Y149"/>
<evidence type="ECO:0000313" key="15">
    <source>
        <dbReference type="EMBL" id="RSH84782.1"/>
    </source>
</evidence>
<feature type="domain" description="Quinolinate phosphoribosyl transferase C-terminal" evidence="13">
    <location>
        <begin position="133"/>
        <end position="306"/>
    </location>
</feature>
<gene>
    <name evidence="15" type="ORF">EHS24_006308</name>
</gene>
<dbReference type="CDD" id="cd01572">
    <property type="entry name" value="QPRTase"/>
    <property type="match status" value="1"/>
</dbReference>
<evidence type="ECO:0000256" key="12">
    <source>
        <dbReference type="PIRNR" id="PIRNR006250"/>
    </source>
</evidence>
<dbReference type="InterPro" id="IPR002638">
    <property type="entry name" value="Quinolinate_PRibosylTrfase_C"/>
</dbReference>
<evidence type="ECO:0000256" key="3">
    <source>
        <dbReference type="ARBA" id="ARBA00009400"/>
    </source>
</evidence>
<dbReference type="InterPro" id="IPR013785">
    <property type="entry name" value="Aldolase_TIM"/>
</dbReference>
<dbReference type="EC" id="2.4.2.19" evidence="5 12"/>
<dbReference type="GO" id="GO:0009435">
    <property type="term" value="P:NAD+ biosynthetic process"/>
    <property type="evidence" value="ECO:0007669"/>
    <property type="project" value="UniProtKB-UniPathway"/>
</dbReference>
<organism evidence="15 16">
    <name type="scientific">Apiotrichum porosum</name>
    <dbReference type="NCBI Taxonomy" id="105984"/>
    <lineage>
        <taxon>Eukaryota</taxon>
        <taxon>Fungi</taxon>
        <taxon>Dikarya</taxon>
        <taxon>Basidiomycota</taxon>
        <taxon>Agaricomycotina</taxon>
        <taxon>Tremellomycetes</taxon>
        <taxon>Trichosporonales</taxon>
        <taxon>Trichosporonaceae</taxon>
        <taxon>Apiotrichum</taxon>
    </lineage>
</organism>
<evidence type="ECO:0000256" key="4">
    <source>
        <dbReference type="ARBA" id="ARBA00011218"/>
    </source>
</evidence>
<evidence type="ECO:0000256" key="7">
    <source>
        <dbReference type="ARBA" id="ARBA00022642"/>
    </source>
</evidence>
<comment type="similarity">
    <text evidence="3 12">Belongs to the NadC/ModD family.</text>
</comment>
<evidence type="ECO:0000256" key="9">
    <source>
        <dbReference type="ARBA" id="ARBA00022679"/>
    </source>
</evidence>
<evidence type="ECO:0000256" key="10">
    <source>
        <dbReference type="ARBA" id="ARBA00033102"/>
    </source>
</evidence>
<evidence type="ECO:0000256" key="5">
    <source>
        <dbReference type="ARBA" id="ARBA00011944"/>
    </source>
</evidence>
<proteinExistence type="inferred from homology"/>
<dbReference type="FunFam" id="3.20.20.70:FF:000090">
    <property type="entry name" value="Nicotinate-nucleotide pyrophosphorylase [carboxylating]"/>
    <property type="match status" value="1"/>
</dbReference>
<dbReference type="Pfam" id="PF02749">
    <property type="entry name" value="QRPTase_N"/>
    <property type="match status" value="1"/>
</dbReference>
<comment type="pathway">
    <text evidence="2 12">Cofactor biosynthesis; NAD(+) biosynthesis; nicotinate D-ribonucleotide from quinolinate: step 1/1.</text>
</comment>
<dbReference type="PANTHER" id="PTHR32179:SF3">
    <property type="entry name" value="NICOTINATE-NUCLEOTIDE PYROPHOSPHORYLASE [CARBOXYLATING]"/>
    <property type="match status" value="1"/>
</dbReference>
<dbReference type="PIRSF" id="PIRSF006250">
    <property type="entry name" value="NadC_ModD"/>
    <property type="match status" value="1"/>
</dbReference>
<name>A0A427Y149_9TREE</name>
<dbReference type="RefSeq" id="XP_028478230.1">
    <property type="nucleotide sequence ID" value="XM_028621778.1"/>
</dbReference>
<evidence type="ECO:0000313" key="16">
    <source>
        <dbReference type="Proteomes" id="UP000279236"/>
    </source>
</evidence>
<dbReference type="GO" id="GO:0005737">
    <property type="term" value="C:cytoplasm"/>
    <property type="evidence" value="ECO:0007669"/>
    <property type="project" value="TreeGrafter"/>
</dbReference>
<dbReference type="AlphaFoldDB" id="A0A427Y149"/>
<evidence type="ECO:0000259" key="13">
    <source>
        <dbReference type="Pfam" id="PF01729"/>
    </source>
</evidence>
<dbReference type="OrthoDB" id="10067394at2759"/>
<dbReference type="FunFam" id="3.90.1170.20:FF:000003">
    <property type="entry name" value="Nicotinate-nucleotide pyrophosphorylase [carboxylating]"/>
    <property type="match status" value="1"/>
</dbReference>
<keyword evidence="16" id="KW-1185">Reference proteome</keyword>
<comment type="function">
    <text evidence="1 12">Involved in the catabolism of quinolinic acid (QA).</text>
</comment>
<evidence type="ECO:0000256" key="8">
    <source>
        <dbReference type="ARBA" id="ARBA00022676"/>
    </source>
</evidence>
<dbReference type="PANTHER" id="PTHR32179">
    <property type="entry name" value="NICOTINATE-NUCLEOTIDE PYROPHOSPHORYLASE [CARBOXYLATING]"/>
    <property type="match status" value="1"/>
</dbReference>
<dbReference type="InterPro" id="IPR022412">
    <property type="entry name" value="Quinolinate_PRibosylTrfase_N"/>
</dbReference>
<dbReference type="GO" id="GO:0004514">
    <property type="term" value="F:nicotinate-nucleotide diphosphorylase (carboxylating) activity"/>
    <property type="evidence" value="ECO:0007669"/>
    <property type="project" value="UniProtKB-EC"/>
</dbReference>
<comment type="catalytic activity">
    <reaction evidence="11 12">
        <text>nicotinate beta-D-ribonucleotide + CO2 + diphosphate = quinolinate + 5-phospho-alpha-D-ribose 1-diphosphate + 2 H(+)</text>
        <dbReference type="Rhea" id="RHEA:12733"/>
        <dbReference type="ChEBI" id="CHEBI:15378"/>
        <dbReference type="ChEBI" id="CHEBI:16526"/>
        <dbReference type="ChEBI" id="CHEBI:29959"/>
        <dbReference type="ChEBI" id="CHEBI:33019"/>
        <dbReference type="ChEBI" id="CHEBI:57502"/>
        <dbReference type="ChEBI" id="CHEBI:58017"/>
        <dbReference type="EC" id="2.4.2.19"/>
    </reaction>
</comment>
<dbReference type="GO" id="GO:0034213">
    <property type="term" value="P:quinolinate catabolic process"/>
    <property type="evidence" value="ECO:0007669"/>
    <property type="project" value="TreeGrafter"/>
</dbReference>
<protein>
    <recommendedName>
        <fullName evidence="6 12">Nicotinate-nucleotide pyrophosphorylase [carboxylating]</fullName>
        <ecNumber evidence="5 12">2.4.2.19</ecNumber>
    </recommendedName>
    <alternativeName>
        <fullName evidence="10 12">Quinolinate phosphoribosyltransferase [decarboxylating]</fullName>
    </alternativeName>
</protein>
<dbReference type="Proteomes" id="UP000279236">
    <property type="component" value="Unassembled WGS sequence"/>
</dbReference>
<dbReference type="Gene3D" id="3.90.1170.20">
    <property type="entry name" value="Quinolinate phosphoribosyl transferase, N-terminal domain"/>
    <property type="match status" value="1"/>
</dbReference>